<keyword evidence="3" id="KW-1003">Cell membrane</keyword>
<dbReference type="SUPFAM" id="SSF161098">
    <property type="entry name" value="MetI-like"/>
    <property type="match status" value="1"/>
</dbReference>
<dbReference type="PANTHER" id="PTHR43163:SF6">
    <property type="entry name" value="DIPEPTIDE TRANSPORT SYSTEM PERMEASE PROTEIN DPPB-RELATED"/>
    <property type="match status" value="1"/>
</dbReference>
<evidence type="ECO:0000256" key="3">
    <source>
        <dbReference type="ARBA" id="ARBA00022475"/>
    </source>
</evidence>
<evidence type="ECO:0000256" key="1">
    <source>
        <dbReference type="ARBA" id="ARBA00004651"/>
    </source>
</evidence>
<dbReference type="EMBL" id="JADPRT010000007">
    <property type="protein sequence ID" value="MBF9070134.1"/>
    <property type="molecule type" value="Genomic_DNA"/>
</dbReference>
<feature type="transmembrane region" description="Helical" evidence="7">
    <location>
        <begin position="109"/>
        <end position="133"/>
    </location>
</feature>
<protein>
    <submittedName>
        <fullName evidence="9">ABC transporter permease</fullName>
    </submittedName>
</protein>
<feature type="transmembrane region" description="Helical" evidence="7">
    <location>
        <begin position="21"/>
        <end position="39"/>
    </location>
</feature>
<dbReference type="Proteomes" id="UP000657385">
    <property type="component" value="Unassembled WGS sequence"/>
</dbReference>
<dbReference type="PROSITE" id="PS50928">
    <property type="entry name" value="ABC_TM1"/>
    <property type="match status" value="1"/>
</dbReference>
<dbReference type="GO" id="GO:0055085">
    <property type="term" value="P:transmembrane transport"/>
    <property type="evidence" value="ECO:0007669"/>
    <property type="project" value="InterPro"/>
</dbReference>
<comment type="subcellular location">
    <subcellularLocation>
        <location evidence="1 7">Cell membrane</location>
        <topology evidence="1 7">Multi-pass membrane protein</topology>
    </subcellularLocation>
</comment>
<dbReference type="InterPro" id="IPR035906">
    <property type="entry name" value="MetI-like_sf"/>
</dbReference>
<organism evidence="9 10">
    <name type="scientific">Streptacidiphilus fuscans</name>
    <dbReference type="NCBI Taxonomy" id="2789292"/>
    <lineage>
        <taxon>Bacteria</taxon>
        <taxon>Bacillati</taxon>
        <taxon>Actinomycetota</taxon>
        <taxon>Actinomycetes</taxon>
        <taxon>Kitasatosporales</taxon>
        <taxon>Streptomycetaceae</taxon>
        <taxon>Streptacidiphilus</taxon>
    </lineage>
</organism>
<sequence>MGQRDRGALMGRLLLHRLGGLLTTLFLSSILIFGSLYLAPGSPENVLFGNRMPSPAVRAAVRHRLHLDQPLPVRYWDWLTGVLHGDLGTSMVTGQPVADRIGAGLATTVLLVLMTMVLVVVLGMGMGLAAALLPGRVDGAVSALTSVSVTVPPFVASTLLISVFAVKAGWFPASGIGDGLGGKLDGLVLPAVAMAVISCGFLARVTRNAVREQVEREHVQTALVRGLPRTTVLRSHVLRNAMPPIITAIGLLTAGTFASTLVVESAFAVPGIGQLTIQSVAQKDFPVVQAVALMLVAAFVLCNAASDLIQALVDPRLREAGSTS</sequence>
<dbReference type="CDD" id="cd06261">
    <property type="entry name" value="TM_PBP2"/>
    <property type="match status" value="1"/>
</dbReference>
<feature type="transmembrane region" description="Helical" evidence="7">
    <location>
        <begin position="287"/>
        <end position="309"/>
    </location>
</feature>
<dbReference type="InterPro" id="IPR045621">
    <property type="entry name" value="BPD_transp_1_N"/>
</dbReference>
<evidence type="ECO:0000256" key="4">
    <source>
        <dbReference type="ARBA" id="ARBA00022692"/>
    </source>
</evidence>
<gene>
    <name evidence="9" type="ORF">I2501_19090</name>
</gene>
<keyword evidence="6 7" id="KW-0472">Membrane</keyword>
<feature type="transmembrane region" description="Helical" evidence="7">
    <location>
        <begin position="245"/>
        <end position="267"/>
    </location>
</feature>
<dbReference type="GO" id="GO:0005886">
    <property type="term" value="C:plasma membrane"/>
    <property type="evidence" value="ECO:0007669"/>
    <property type="project" value="UniProtKB-SubCell"/>
</dbReference>
<keyword evidence="4 7" id="KW-0812">Transmembrane</keyword>
<keyword evidence="10" id="KW-1185">Reference proteome</keyword>
<keyword evidence="2 7" id="KW-0813">Transport</keyword>
<dbReference type="AlphaFoldDB" id="A0A931B4H5"/>
<feature type="domain" description="ABC transmembrane type-1" evidence="8">
    <location>
        <begin position="105"/>
        <end position="306"/>
    </location>
</feature>
<evidence type="ECO:0000256" key="7">
    <source>
        <dbReference type="RuleBase" id="RU363032"/>
    </source>
</evidence>
<evidence type="ECO:0000259" key="8">
    <source>
        <dbReference type="PROSITE" id="PS50928"/>
    </source>
</evidence>
<proteinExistence type="inferred from homology"/>
<dbReference type="RefSeq" id="WP_196195286.1">
    <property type="nucleotide sequence ID" value="NZ_JADPRT010000007.1"/>
</dbReference>
<evidence type="ECO:0000256" key="5">
    <source>
        <dbReference type="ARBA" id="ARBA00022989"/>
    </source>
</evidence>
<name>A0A931B4H5_9ACTN</name>
<reference evidence="9" key="1">
    <citation type="submission" date="2020-11" db="EMBL/GenBank/DDBJ databases">
        <title>Isolation and identification of active actinomycetes.</title>
        <authorList>
            <person name="Yu B."/>
        </authorList>
    </citation>
    <scope>NUCLEOTIDE SEQUENCE</scope>
    <source>
        <strain evidence="9">NEAU-YB345</strain>
    </source>
</reference>
<accession>A0A931B4H5</accession>
<evidence type="ECO:0000313" key="9">
    <source>
        <dbReference type="EMBL" id="MBF9070134.1"/>
    </source>
</evidence>
<dbReference type="Gene3D" id="1.10.3720.10">
    <property type="entry name" value="MetI-like"/>
    <property type="match status" value="1"/>
</dbReference>
<feature type="transmembrane region" description="Helical" evidence="7">
    <location>
        <begin position="140"/>
        <end position="166"/>
    </location>
</feature>
<dbReference type="InterPro" id="IPR000515">
    <property type="entry name" value="MetI-like"/>
</dbReference>
<comment type="caution">
    <text evidence="9">The sequence shown here is derived from an EMBL/GenBank/DDBJ whole genome shotgun (WGS) entry which is preliminary data.</text>
</comment>
<comment type="similarity">
    <text evidence="7">Belongs to the binding-protein-dependent transport system permease family.</text>
</comment>
<feature type="transmembrane region" description="Helical" evidence="7">
    <location>
        <begin position="186"/>
        <end position="206"/>
    </location>
</feature>
<keyword evidence="5 7" id="KW-1133">Transmembrane helix</keyword>
<evidence type="ECO:0000256" key="6">
    <source>
        <dbReference type="ARBA" id="ARBA00023136"/>
    </source>
</evidence>
<evidence type="ECO:0000256" key="2">
    <source>
        <dbReference type="ARBA" id="ARBA00022448"/>
    </source>
</evidence>
<evidence type="ECO:0000313" key="10">
    <source>
        <dbReference type="Proteomes" id="UP000657385"/>
    </source>
</evidence>
<dbReference type="Pfam" id="PF00528">
    <property type="entry name" value="BPD_transp_1"/>
    <property type="match status" value="1"/>
</dbReference>
<dbReference type="Pfam" id="PF19300">
    <property type="entry name" value="BPD_transp_1_N"/>
    <property type="match status" value="1"/>
</dbReference>
<dbReference type="PANTHER" id="PTHR43163">
    <property type="entry name" value="DIPEPTIDE TRANSPORT SYSTEM PERMEASE PROTEIN DPPB-RELATED"/>
    <property type="match status" value="1"/>
</dbReference>